<keyword evidence="5" id="KW-0029">Amino-acid transport</keyword>
<dbReference type="GO" id="GO:0005524">
    <property type="term" value="F:ATP binding"/>
    <property type="evidence" value="ECO:0007669"/>
    <property type="project" value="UniProtKB-KW"/>
</dbReference>
<dbReference type="EMBL" id="CAADEY010000172">
    <property type="protein sequence ID" value="VFJ67877.1"/>
    <property type="molecule type" value="Genomic_DNA"/>
</dbReference>
<dbReference type="PANTHER" id="PTHR43820">
    <property type="entry name" value="HIGH-AFFINITY BRANCHED-CHAIN AMINO ACID TRANSPORT ATP-BINDING PROTEIN LIVF"/>
    <property type="match status" value="1"/>
</dbReference>
<dbReference type="InterPro" id="IPR003439">
    <property type="entry name" value="ABC_transporter-like_ATP-bd"/>
</dbReference>
<proteinExistence type="inferred from homology"/>
<comment type="similarity">
    <text evidence="1">Belongs to the ABC transporter superfamily.</text>
</comment>
<accession>A0A450TK23</accession>
<dbReference type="SMART" id="SM00382">
    <property type="entry name" value="AAA"/>
    <property type="match status" value="1"/>
</dbReference>
<sequence>METLLALDNVTTGYGKKTVLHNVSFRLEKADIGVLIGSNGAGKSTVLRAIYGLNPLWEKGEITFDGARIDGLGVERLIKKGIVYIPQKNNTFHNMSVMDNLATAGWSLSDAVSRKRIAAVLEQFPELGKNRKKKAGDLSGGQRQLLALGMGLIHRPRLILFDEPSAGLDAKRMRGMFGAIANLKQESRIASLIVEHRVQAISEIADRFIGLKLGKIHATFGKELPLHGEAAENLFI</sequence>
<evidence type="ECO:0000259" key="6">
    <source>
        <dbReference type="PROSITE" id="PS50893"/>
    </source>
</evidence>
<dbReference type="PROSITE" id="PS00211">
    <property type="entry name" value="ABC_TRANSPORTER_1"/>
    <property type="match status" value="1"/>
</dbReference>
<dbReference type="PROSITE" id="PS50893">
    <property type="entry name" value="ABC_TRANSPORTER_2"/>
    <property type="match status" value="1"/>
</dbReference>
<keyword evidence="4 7" id="KW-0067">ATP-binding</keyword>
<reference evidence="7" key="1">
    <citation type="submission" date="2019-02" db="EMBL/GenBank/DDBJ databases">
        <authorList>
            <person name="Gruber-Vodicka R. H."/>
            <person name="Seah K. B. B."/>
        </authorList>
    </citation>
    <scope>NUCLEOTIDE SEQUENCE</scope>
    <source>
        <strain evidence="7">BECK_DK161</strain>
    </source>
</reference>
<keyword evidence="2" id="KW-0813">Transport</keyword>
<dbReference type="InterPro" id="IPR017871">
    <property type="entry name" value="ABC_transporter-like_CS"/>
</dbReference>
<dbReference type="PANTHER" id="PTHR43820:SF4">
    <property type="entry name" value="HIGH-AFFINITY BRANCHED-CHAIN AMINO ACID TRANSPORT ATP-BINDING PROTEIN LIVF"/>
    <property type="match status" value="1"/>
</dbReference>
<evidence type="ECO:0000313" key="7">
    <source>
        <dbReference type="EMBL" id="VFJ67877.1"/>
    </source>
</evidence>
<name>A0A450TK23_9GAMM</name>
<keyword evidence="3" id="KW-0547">Nucleotide-binding</keyword>
<dbReference type="InterPro" id="IPR052156">
    <property type="entry name" value="BCAA_Transport_ATP-bd_LivF"/>
</dbReference>
<evidence type="ECO:0000256" key="5">
    <source>
        <dbReference type="ARBA" id="ARBA00022970"/>
    </source>
</evidence>
<protein>
    <submittedName>
        <fullName evidence="7">Branched-chain amino acid transport system ATP-binding protein</fullName>
    </submittedName>
</protein>
<dbReference type="InterPro" id="IPR003593">
    <property type="entry name" value="AAA+_ATPase"/>
</dbReference>
<gene>
    <name evidence="7" type="ORF">BECKDK2373C_GA0170839_11724</name>
</gene>
<dbReference type="Pfam" id="PF00005">
    <property type="entry name" value="ABC_tran"/>
    <property type="match status" value="1"/>
</dbReference>
<feature type="domain" description="ABC transporter" evidence="6">
    <location>
        <begin position="5"/>
        <end position="236"/>
    </location>
</feature>
<dbReference type="GO" id="GO:0015807">
    <property type="term" value="P:L-amino acid transport"/>
    <property type="evidence" value="ECO:0007669"/>
    <property type="project" value="TreeGrafter"/>
</dbReference>
<evidence type="ECO:0000256" key="3">
    <source>
        <dbReference type="ARBA" id="ARBA00022741"/>
    </source>
</evidence>
<dbReference type="Gene3D" id="3.40.50.300">
    <property type="entry name" value="P-loop containing nucleotide triphosphate hydrolases"/>
    <property type="match status" value="1"/>
</dbReference>
<organism evidence="7">
    <name type="scientific">Candidatus Kentrum sp. DK</name>
    <dbReference type="NCBI Taxonomy" id="2126562"/>
    <lineage>
        <taxon>Bacteria</taxon>
        <taxon>Pseudomonadati</taxon>
        <taxon>Pseudomonadota</taxon>
        <taxon>Gammaproteobacteria</taxon>
        <taxon>Candidatus Kentrum</taxon>
    </lineage>
</organism>
<dbReference type="SUPFAM" id="SSF52540">
    <property type="entry name" value="P-loop containing nucleoside triphosphate hydrolases"/>
    <property type="match status" value="1"/>
</dbReference>
<dbReference type="InterPro" id="IPR027417">
    <property type="entry name" value="P-loop_NTPase"/>
</dbReference>
<evidence type="ECO:0000256" key="1">
    <source>
        <dbReference type="ARBA" id="ARBA00005417"/>
    </source>
</evidence>
<evidence type="ECO:0000256" key="2">
    <source>
        <dbReference type="ARBA" id="ARBA00022448"/>
    </source>
</evidence>
<dbReference type="GO" id="GO:0016887">
    <property type="term" value="F:ATP hydrolysis activity"/>
    <property type="evidence" value="ECO:0007669"/>
    <property type="project" value="InterPro"/>
</dbReference>
<dbReference type="GO" id="GO:0015658">
    <property type="term" value="F:branched-chain amino acid transmembrane transporter activity"/>
    <property type="evidence" value="ECO:0007669"/>
    <property type="project" value="TreeGrafter"/>
</dbReference>
<evidence type="ECO:0000256" key="4">
    <source>
        <dbReference type="ARBA" id="ARBA00022840"/>
    </source>
</evidence>
<dbReference type="AlphaFoldDB" id="A0A450TK23"/>